<dbReference type="EnsemblPlants" id="AET6Gv20417400.6">
    <property type="protein sequence ID" value="AET6Gv20417400.6"/>
    <property type="gene ID" value="AET6Gv20417400"/>
</dbReference>
<protein>
    <submittedName>
        <fullName evidence="2">Uncharacterized protein</fullName>
    </submittedName>
</protein>
<evidence type="ECO:0000256" key="1">
    <source>
        <dbReference type="SAM" id="MobiDB-lite"/>
    </source>
</evidence>
<feature type="compositionally biased region" description="Polar residues" evidence="1">
    <location>
        <begin position="196"/>
        <end position="205"/>
    </location>
</feature>
<feature type="region of interest" description="Disordered" evidence="1">
    <location>
        <begin position="186"/>
        <end position="205"/>
    </location>
</feature>
<sequence>MHLGLGRRHTDCHLRCLASVVSDHSPLWLDCSPTCTVRRRFHFEDFWLRLPGFHDTVATAWGSVHDPDPFRRLMMRLQATARMLTSWSAKSTGCIRDKMTISHELISRFDKAQEDRVLSPPEDWLRKQLKIAYLGLASLERTIARQRARITTLKDGDANTAFFHRQCSYRRQKNHIHALTANGHVTTGRRRWRGQRSPTSTNSSAVLPQATARWTLITSLSLATWQALTSRSAQRKYGTPSNS</sequence>
<reference evidence="3" key="1">
    <citation type="journal article" date="2014" name="Science">
        <title>Ancient hybridizations among the ancestral genomes of bread wheat.</title>
        <authorList>
            <consortium name="International Wheat Genome Sequencing Consortium,"/>
            <person name="Marcussen T."/>
            <person name="Sandve S.R."/>
            <person name="Heier L."/>
            <person name="Spannagl M."/>
            <person name="Pfeifer M."/>
            <person name="Jakobsen K.S."/>
            <person name="Wulff B.B."/>
            <person name="Steuernagel B."/>
            <person name="Mayer K.F."/>
            <person name="Olsen O.A."/>
        </authorList>
    </citation>
    <scope>NUCLEOTIDE SEQUENCE [LARGE SCALE GENOMIC DNA]</scope>
    <source>
        <strain evidence="3">cv. AL8/78</strain>
    </source>
</reference>
<dbReference type="AlphaFoldDB" id="A0A453NMC7"/>
<keyword evidence="3" id="KW-1185">Reference proteome</keyword>
<name>A0A453NMC7_AEGTS</name>
<dbReference type="Proteomes" id="UP000015105">
    <property type="component" value="Chromosome 6D"/>
</dbReference>
<reference evidence="2" key="4">
    <citation type="submission" date="2019-03" db="UniProtKB">
        <authorList>
            <consortium name="EnsemblPlants"/>
        </authorList>
    </citation>
    <scope>IDENTIFICATION</scope>
</reference>
<proteinExistence type="predicted"/>
<accession>A0A453NMC7</accession>
<reference evidence="3" key="2">
    <citation type="journal article" date="2017" name="Nat. Plants">
        <title>The Aegilops tauschii genome reveals multiple impacts of transposons.</title>
        <authorList>
            <person name="Zhao G."/>
            <person name="Zou C."/>
            <person name="Li K."/>
            <person name="Wang K."/>
            <person name="Li T."/>
            <person name="Gao L."/>
            <person name="Zhang X."/>
            <person name="Wang H."/>
            <person name="Yang Z."/>
            <person name="Liu X."/>
            <person name="Jiang W."/>
            <person name="Mao L."/>
            <person name="Kong X."/>
            <person name="Jiao Y."/>
            <person name="Jia J."/>
        </authorList>
    </citation>
    <scope>NUCLEOTIDE SEQUENCE [LARGE SCALE GENOMIC DNA]</scope>
    <source>
        <strain evidence="3">cv. AL8/78</strain>
    </source>
</reference>
<evidence type="ECO:0000313" key="2">
    <source>
        <dbReference type="EnsemblPlants" id="AET6Gv20417400.6"/>
    </source>
</evidence>
<reference evidence="2" key="3">
    <citation type="journal article" date="2017" name="Nature">
        <title>Genome sequence of the progenitor of the wheat D genome Aegilops tauschii.</title>
        <authorList>
            <person name="Luo M.C."/>
            <person name="Gu Y.Q."/>
            <person name="Puiu D."/>
            <person name="Wang H."/>
            <person name="Twardziok S.O."/>
            <person name="Deal K.R."/>
            <person name="Huo N."/>
            <person name="Zhu T."/>
            <person name="Wang L."/>
            <person name="Wang Y."/>
            <person name="McGuire P.E."/>
            <person name="Liu S."/>
            <person name="Long H."/>
            <person name="Ramasamy R.K."/>
            <person name="Rodriguez J.C."/>
            <person name="Van S.L."/>
            <person name="Yuan L."/>
            <person name="Wang Z."/>
            <person name="Xia Z."/>
            <person name="Xiao L."/>
            <person name="Anderson O.D."/>
            <person name="Ouyang S."/>
            <person name="Liang Y."/>
            <person name="Zimin A.V."/>
            <person name="Pertea G."/>
            <person name="Qi P."/>
            <person name="Bennetzen J.L."/>
            <person name="Dai X."/>
            <person name="Dawson M.W."/>
            <person name="Muller H.G."/>
            <person name="Kugler K."/>
            <person name="Rivarola-Duarte L."/>
            <person name="Spannagl M."/>
            <person name="Mayer K.F.X."/>
            <person name="Lu F.H."/>
            <person name="Bevan M.W."/>
            <person name="Leroy P."/>
            <person name="Li P."/>
            <person name="You F.M."/>
            <person name="Sun Q."/>
            <person name="Liu Z."/>
            <person name="Lyons E."/>
            <person name="Wicker T."/>
            <person name="Salzberg S.L."/>
            <person name="Devos K.M."/>
            <person name="Dvorak J."/>
        </authorList>
    </citation>
    <scope>NUCLEOTIDE SEQUENCE [LARGE SCALE GENOMIC DNA]</scope>
    <source>
        <strain evidence="2">cv. AL8/78</strain>
    </source>
</reference>
<reference evidence="2" key="5">
    <citation type="journal article" date="2021" name="G3 (Bethesda)">
        <title>Aegilops tauschii genome assembly Aet v5.0 features greater sequence contiguity and improved annotation.</title>
        <authorList>
            <person name="Wang L."/>
            <person name="Zhu T."/>
            <person name="Rodriguez J.C."/>
            <person name="Deal K.R."/>
            <person name="Dubcovsky J."/>
            <person name="McGuire P.E."/>
            <person name="Lux T."/>
            <person name="Spannagl M."/>
            <person name="Mayer K.F.X."/>
            <person name="Baldrich P."/>
            <person name="Meyers B.C."/>
            <person name="Huo N."/>
            <person name="Gu Y.Q."/>
            <person name="Zhou H."/>
            <person name="Devos K.M."/>
            <person name="Bennetzen J.L."/>
            <person name="Unver T."/>
            <person name="Budak H."/>
            <person name="Gulick P.J."/>
            <person name="Galiba G."/>
            <person name="Kalapos B."/>
            <person name="Nelson D.R."/>
            <person name="Li P."/>
            <person name="You F.M."/>
            <person name="Luo M.C."/>
            <person name="Dvorak J."/>
        </authorList>
    </citation>
    <scope>NUCLEOTIDE SEQUENCE [LARGE SCALE GENOMIC DNA]</scope>
    <source>
        <strain evidence="2">cv. AL8/78</strain>
    </source>
</reference>
<organism evidence="2 3">
    <name type="scientific">Aegilops tauschii subsp. strangulata</name>
    <name type="common">Goatgrass</name>
    <dbReference type="NCBI Taxonomy" id="200361"/>
    <lineage>
        <taxon>Eukaryota</taxon>
        <taxon>Viridiplantae</taxon>
        <taxon>Streptophyta</taxon>
        <taxon>Embryophyta</taxon>
        <taxon>Tracheophyta</taxon>
        <taxon>Spermatophyta</taxon>
        <taxon>Magnoliopsida</taxon>
        <taxon>Liliopsida</taxon>
        <taxon>Poales</taxon>
        <taxon>Poaceae</taxon>
        <taxon>BOP clade</taxon>
        <taxon>Pooideae</taxon>
        <taxon>Triticodae</taxon>
        <taxon>Triticeae</taxon>
        <taxon>Triticinae</taxon>
        <taxon>Aegilops</taxon>
    </lineage>
</organism>
<dbReference type="Gramene" id="AET6Gv20417400.6">
    <property type="protein sequence ID" value="AET6Gv20417400.6"/>
    <property type="gene ID" value="AET6Gv20417400"/>
</dbReference>
<evidence type="ECO:0000313" key="3">
    <source>
        <dbReference type="Proteomes" id="UP000015105"/>
    </source>
</evidence>